<geneLocation type="plasmid" evidence="6 7">
    <name>unnamed7</name>
</geneLocation>
<dbReference type="InterPro" id="IPR003439">
    <property type="entry name" value="ABC_transporter-like_ATP-bd"/>
</dbReference>
<gene>
    <name evidence="6" type="ORF">A6J80_23120</name>
</gene>
<dbReference type="PROSITE" id="PS50893">
    <property type="entry name" value="ABC_TRANSPORTER_2"/>
    <property type="match status" value="1"/>
</dbReference>
<dbReference type="InterPro" id="IPR017871">
    <property type="entry name" value="ABC_transporter-like_CS"/>
</dbReference>
<evidence type="ECO:0000313" key="6">
    <source>
        <dbReference type="EMBL" id="ARC39162.1"/>
    </source>
</evidence>
<dbReference type="InterPro" id="IPR027417">
    <property type="entry name" value="P-loop_NTPase"/>
</dbReference>
<dbReference type="AlphaFoldDB" id="A0A1V0GZB8"/>
<dbReference type="PROSITE" id="PS00211">
    <property type="entry name" value="ABC_TRANSPORTER_1"/>
    <property type="match status" value="1"/>
</dbReference>
<keyword evidence="1" id="KW-0813">Transport</keyword>
<dbReference type="InterPro" id="IPR003593">
    <property type="entry name" value="AAA+_ATPase"/>
</dbReference>
<dbReference type="InterPro" id="IPR051921">
    <property type="entry name" value="ABC_osmolyte_uptake_ATP-bind"/>
</dbReference>
<dbReference type="Gene3D" id="3.40.50.300">
    <property type="entry name" value="P-loop containing nucleotide triphosphate hydrolases"/>
    <property type="match status" value="1"/>
</dbReference>
<dbReference type="GO" id="GO:0005524">
    <property type="term" value="F:ATP binding"/>
    <property type="evidence" value="ECO:0007669"/>
    <property type="project" value="UniProtKB-KW"/>
</dbReference>
<dbReference type="GO" id="GO:0015697">
    <property type="term" value="P:quaternary ammonium group transport"/>
    <property type="evidence" value="ECO:0007669"/>
    <property type="project" value="UniProtKB-ARBA"/>
</dbReference>
<dbReference type="Proteomes" id="UP000191257">
    <property type="component" value="Plasmid unnamed7"/>
</dbReference>
<keyword evidence="7" id="KW-1185">Reference proteome</keyword>
<dbReference type="GO" id="GO:0016887">
    <property type="term" value="F:ATP hydrolysis activity"/>
    <property type="evidence" value="ECO:0007669"/>
    <property type="project" value="InterPro"/>
</dbReference>
<keyword evidence="2" id="KW-0547">Nucleotide-binding</keyword>
<dbReference type="KEGG" id="pye:A6J80_23120"/>
<dbReference type="PANTHER" id="PTHR43869:SF1">
    <property type="entry name" value="GLYCINE BETAINE_PROLINE BETAINE TRANSPORT SYSTEM ATP-BINDING PROTEIN PROV"/>
    <property type="match status" value="1"/>
</dbReference>
<feature type="region of interest" description="Disordered" evidence="4">
    <location>
        <begin position="1"/>
        <end position="34"/>
    </location>
</feature>
<name>A0A1V0GZB8_9RHOB</name>
<organism evidence="6 7">
    <name type="scientific">Paracoccus yeei</name>
    <dbReference type="NCBI Taxonomy" id="147645"/>
    <lineage>
        <taxon>Bacteria</taxon>
        <taxon>Pseudomonadati</taxon>
        <taxon>Pseudomonadota</taxon>
        <taxon>Alphaproteobacteria</taxon>
        <taxon>Rhodobacterales</taxon>
        <taxon>Paracoccaceae</taxon>
        <taxon>Paracoccus</taxon>
    </lineage>
</organism>
<sequence length="373" mass="40668">MNQLRSPDWLALPAPAPAPRRTGQHGTVSRGSMTQRDPVIDCRNVWKVFGQSPDRLRDLLARNPSAEDLRAAGCVAAVRDVSLTIPRGEMLVVMGLSGSGKSTLVRCMSRLLDISAGTVAVEGQDLAGLGETGLIDLRRRRMGMVFQSFGLLPHRNVLDNVAFPLEMRGQPRAARIARAREMLALVGLQGREAHFPRELSGGQQQRVGIARSLAIEPAIWFLDEPFSALDPLIRREMQDEFLRLKGSLDKTIVFITHDFEEALRLADRIAIMKDGAVEQCDTPDRIVLAPATPYVAKFTAQIDRARVVRLATLATPATEAEGAALPGDAVLHDMARAILADTRPRIPVAAADGRLLGVLDRQVAVDLILGDRP</sequence>
<feature type="compositionally biased region" description="Polar residues" evidence="4">
    <location>
        <begin position="24"/>
        <end position="34"/>
    </location>
</feature>
<dbReference type="FunFam" id="3.40.50.300:FF:000425">
    <property type="entry name" value="Probable ABC transporter, ATP-binding subunit"/>
    <property type="match status" value="1"/>
</dbReference>
<evidence type="ECO:0000259" key="5">
    <source>
        <dbReference type="PROSITE" id="PS50893"/>
    </source>
</evidence>
<keyword evidence="6" id="KW-0614">Plasmid</keyword>
<evidence type="ECO:0000256" key="2">
    <source>
        <dbReference type="ARBA" id="ARBA00022741"/>
    </source>
</evidence>
<evidence type="ECO:0000256" key="3">
    <source>
        <dbReference type="ARBA" id="ARBA00022840"/>
    </source>
</evidence>
<evidence type="ECO:0000313" key="7">
    <source>
        <dbReference type="Proteomes" id="UP000191257"/>
    </source>
</evidence>
<proteinExistence type="predicted"/>
<evidence type="ECO:0000256" key="4">
    <source>
        <dbReference type="SAM" id="MobiDB-lite"/>
    </source>
</evidence>
<evidence type="ECO:0000256" key="1">
    <source>
        <dbReference type="ARBA" id="ARBA00022448"/>
    </source>
</evidence>
<keyword evidence="3 6" id="KW-0067">ATP-binding</keyword>
<dbReference type="SMART" id="SM00382">
    <property type="entry name" value="AAA"/>
    <property type="match status" value="1"/>
</dbReference>
<feature type="domain" description="ABC transporter" evidence="5">
    <location>
        <begin position="54"/>
        <end position="299"/>
    </location>
</feature>
<accession>A0A1V0GZB8</accession>
<dbReference type="Pfam" id="PF00005">
    <property type="entry name" value="ABC_tran"/>
    <property type="match status" value="1"/>
</dbReference>
<reference evidence="6" key="1">
    <citation type="submission" date="2017-12" db="EMBL/GenBank/DDBJ databases">
        <title>FDA dAtabase for Regulatory Grade micrObial Sequences (FDA-ARGOS): Supporting development and validation of Infectious Disease Dx tests.</title>
        <authorList>
            <person name="Campos J."/>
            <person name="Goldberg B."/>
            <person name="Tallon L."/>
            <person name="Sadzewicz L."/>
            <person name="Sengamalay N."/>
            <person name="Ott S."/>
            <person name="Godinez A."/>
            <person name="Nagaraj S."/>
            <person name="Vyas G."/>
            <person name="Aluvathingal J."/>
            <person name="Nadendla S."/>
            <person name="Geyer C."/>
            <person name="Nandy P."/>
            <person name="Hobson J."/>
            <person name="Sichtig H."/>
        </authorList>
    </citation>
    <scope>NUCLEOTIDE SEQUENCE</scope>
    <source>
        <strain evidence="6">FDAARGOS_252</strain>
        <plasmid evidence="6">unnamed7</plasmid>
    </source>
</reference>
<dbReference type="PANTHER" id="PTHR43869">
    <property type="entry name" value="GLYCINE BETAINE/PROLINE BETAINE TRANSPORT SYSTEM ATP-BINDING PROTEIN PROV"/>
    <property type="match status" value="1"/>
</dbReference>
<dbReference type="EMBL" id="CP020447">
    <property type="protein sequence ID" value="ARC39162.1"/>
    <property type="molecule type" value="Genomic_DNA"/>
</dbReference>
<dbReference type="SUPFAM" id="SSF52540">
    <property type="entry name" value="P-loop containing nucleoside triphosphate hydrolases"/>
    <property type="match status" value="1"/>
</dbReference>
<protein>
    <submittedName>
        <fullName evidence="6">ABC transporter ATP-binding protein</fullName>
    </submittedName>
</protein>